<dbReference type="GO" id="GO:0008360">
    <property type="term" value="P:regulation of cell shape"/>
    <property type="evidence" value="ECO:0007669"/>
    <property type="project" value="UniProtKB-KW"/>
</dbReference>
<evidence type="ECO:0000259" key="10">
    <source>
        <dbReference type="Pfam" id="PF08245"/>
    </source>
</evidence>
<dbReference type="EMBL" id="CP072829">
    <property type="protein sequence ID" value="QTU84757.1"/>
    <property type="molecule type" value="Genomic_DNA"/>
</dbReference>
<dbReference type="Proteomes" id="UP000636394">
    <property type="component" value="Unassembled WGS sequence"/>
</dbReference>
<dbReference type="GO" id="GO:0009252">
    <property type="term" value="P:peptidoglycan biosynthetic process"/>
    <property type="evidence" value="ECO:0007669"/>
    <property type="project" value="UniProtKB-UniRule"/>
</dbReference>
<feature type="binding site" evidence="7">
    <location>
        <begin position="145"/>
        <end position="151"/>
    </location>
    <ligand>
        <name>ATP</name>
        <dbReference type="ChEBI" id="CHEBI:30616"/>
    </ligand>
</feature>
<dbReference type="Gene3D" id="3.90.190.20">
    <property type="entry name" value="Mur ligase, C-terminal domain"/>
    <property type="match status" value="1"/>
</dbReference>
<dbReference type="GO" id="GO:0005524">
    <property type="term" value="F:ATP binding"/>
    <property type="evidence" value="ECO:0007669"/>
    <property type="project" value="UniProtKB-UniRule"/>
</dbReference>
<feature type="domain" description="Mur ligase C-terminal" evidence="9">
    <location>
        <begin position="362"/>
        <end position="481"/>
    </location>
</feature>
<dbReference type="AlphaFoldDB" id="A0A9E6SV07"/>
<keyword evidence="6 7" id="KW-0067">ATP-binding</keyword>
<dbReference type="PANTHER" id="PTHR43692">
    <property type="entry name" value="UDP-N-ACETYLMURAMOYLALANINE--D-GLUTAMATE LIGASE"/>
    <property type="match status" value="1"/>
</dbReference>
<dbReference type="GO" id="GO:0008764">
    <property type="term" value="F:UDP-N-acetylmuramoylalanine-D-glutamate ligase activity"/>
    <property type="evidence" value="ECO:0007669"/>
    <property type="project" value="UniProtKB-UniRule"/>
</dbReference>
<dbReference type="KEGG" id="ebz:J7S26_02205"/>
<dbReference type="Gene3D" id="3.40.1190.10">
    <property type="entry name" value="Mur-like, catalytic domain"/>
    <property type="match status" value="1"/>
</dbReference>
<reference evidence="11 13" key="1">
    <citation type="submission" date="2019-11" db="EMBL/GenBank/DDBJ databases">
        <title>Eggerthellaceae novel genus isolated from the rectal contents of marmort.</title>
        <authorList>
            <person name="Zhang G."/>
        </authorList>
    </citation>
    <scope>NUCLEOTIDE SEQUENCE [LARGE SCALE GENOMIC DNA]</scope>
    <source>
        <strain evidence="11">Zg-886</strain>
        <strain evidence="13">zg-886</strain>
    </source>
</reference>
<name>A0A9E6SV07_9ACTN</name>
<comment type="function">
    <text evidence="7 8">Cell wall formation. Catalyzes the addition of glutamate to the nucleotide precursor UDP-N-acetylmuramoyl-L-alanine (UMA).</text>
</comment>
<keyword evidence="7 8" id="KW-0573">Peptidoglycan synthesis</keyword>
<comment type="similarity">
    <text evidence="7">Belongs to the MurCDEF family.</text>
</comment>
<organism evidence="12 14">
    <name type="scientific">Xiamenia xianingshaonis</name>
    <dbReference type="NCBI Taxonomy" id="2682776"/>
    <lineage>
        <taxon>Bacteria</taxon>
        <taxon>Bacillati</taxon>
        <taxon>Actinomycetota</taxon>
        <taxon>Coriobacteriia</taxon>
        <taxon>Eggerthellales</taxon>
        <taxon>Eggerthellaceae</taxon>
        <taxon>Xiamenia</taxon>
    </lineage>
</organism>
<gene>
    <name evidence="7 12" type="primary">murD</name>
    <name evidence="11" type="ORF">GMI68_08730</name>
    <name evidence="12" type="ORF">J7S26_02205</name>
</gene>
<feature type="domain" description="Mur ligase central" evidence="10">
    <location>
        <begin position="143"/>
        <end position="340"/>
    </location>
</feature>
<evidence type="ECO:0000256" key="8">
    <source>
        <dbReference type="RuleBase" id="RU003664"/>
    </source>
</evidence>
<dbReference type="InterPro" id="IPR004101">
    <property type="entry name" value="Mur_ligase_C"/>
</dbReference>
<dbReference type="HAMAP" id="MF_00639">
    <property type="entry name" value="MurD"/>
    <property type="match status" value="1"/>
</dbReference>
<comment type="subcellular location">
    <subcellularLocation>
        <location evidence="1 7 8">Cytoplasm</location>
    </subcellularLocation>
</comment>
<evidence type="ECO:0000256" key="5">
    <source>
        <dbReference type="ARBA" id="ARBA00022741"/>
    </source>
</evidence>
<keyword evidence="7 8" id="KW-0961">Cell wall biogenesis/degradation</keyword>
<evidence type="ECO:0000313" key="14">
    <source>
        <dbReference type="Proteomes" id="UP000671910"/>
    </source>
</evidence>
<evidence type="ECO:0000256" key="3">
    <source>
        <dbReference type="ARBA" id="ARBA00022490"/>
    </source>
</evidence>
<dbReference type="GO" id="GO:0071555">
    <property type="term" value="P:cell wall organization"/>
    <property type="evidence" value="ECO:0007669"/>
    <property type="project" value="UniProtKB-KW"/>
</dbReference>
<reference evidence="12" key="2">
    <citation type="submission" date="2021-04" db="EMBL/GenBank/DDBJ databases">
        <title>Novel species in family Eggerthellaceae.</title>
        <authorList>
            <person name="Zhang G."/>
        </authorList>
    </citation>
    <scope>NUCLEOTIDE SEQUENCE</scope>
    <source>
        <strain evidence="12">Zg-886</strain>
    </source>
</reference>
<dbReference type="EC" id="6.3.2.9" evidence="7 8"/>
<dbReference type="Pfam" id="PF02875">
    <property type="entry name" value="Mur_ligase_C"/>
    <property type="match status" value="1"/>
</dbReference>
<evidence type="ECO:0000313" key="13">
    <source>
        <dbReference type="Proteomes" id="UP000636394"/>
    </source>
</evidence>
<keyword evidence="5 7" id="KW-0547">Nucleotide-binding</keyword>
<dbReference type="RefSeq" id="WP_166340262.1">
    <property type="nucleotide sequence ID" value="NZ_CP072829.1"/>
</dbReference>
<sequence length="511" mass="51916">MNVTEHAALTNETADAPNHLGRVLVLGLGKSGQAACLYLQKLVGGRADALAVAAGADTPAARAFVEGLDAGVKVAFGDGGVRELAEAAGADADGFAFDLCVASPGIPPHADLYRDALACSAEVVSELELAWRESGPDARWAVVTGTNGKTTVTSLLAHLLADAQGGVAAVGNIGTPAIEAVASGAVRTYVAEASSYQLASSPRLVPDVAVVLGITPDHLSWHGDFDHYAEAKLALVERMRLAGRGAAVLDATNDVVRGEVRRLRALPPAAGFSVVPVGTADGLASDMRARCGSENAAFVDADGLLAVGFGADATTLGPASALRIAGEHNALNALAAAAAALVLGAEAADVAARLVTFAPLEHRIEPCGDVGGVACYNDSKATNVDATLKAFAAFPSSPLVVLLGGRDKGTDLAPLVAAAAAHAKAVVVYGEARFRFARAFGLAFDEGMGCPYVMADDLREAFSEGLSLCDPGDVLLLSPACASFDEFSCFEERGDVFKALVAARAAKTGKA</sequence>
<accession>A0A9E6SV07</accession>
<dbReference type="Gene3D" id="3.40.50.720">
    <property type="entry name" value="NAD(P)-binding Rossmann-like Domain"/>
    <property type="match status" value="1"/>
</dbReference>
<evidence type="ECO:0000256" key="1">
    <source>
        <dbReference type="ARBA" id="ARBA00004496"/>
    </source>
</evidence>
<dbReference type="GO" id="GO:0051301">
    <property type="term" value="P:cell division"/>
    <property type="evidence" value="ECO:0007669"/>
    <property type="project" value="UniProtKB-KW"/>
</dbReference>
<protein>
    <recommendedName>
        <fullName evidence="7 8">UDP-N-acetylmuramoylalanine--D-glutamate ligase</fullName>
        <ecNumber evidence="7 8">6.3.2.9</ecNumber>
    </recommendedName>
    <alternativeName>
        <fullName evidence="7">D-glutamic acid-adding enzyme</fullName>
    </alternativeName>
    <alternativeName>
        <fullName evidence="7">UDP-N-acetylmuramoyl-L-alanyl-D-glutamate synthetase</fullName>
    </alternativeName>
</protein>
<dbReference type="PANTHER" id="PTHR43692:SF1">
    <property type="entry name" value="UDP-N-ACETYLMURAMOYLALANINE--D-GLUTAMATE LIGASE"/>
    <property type="match status" value="1"/>
</dbReference>
<dbReference type="GO" id="GO:0005737">
    <property type="term" value="C:cytoplasm"/>
    <property type="evidence" value="ECO:0007669"/>
    <property type="project" value="UniProtKB-SubCell"/>
</dbReference>
<comment type="pathway">
    <text evidence="2 7 8">Cell wall biogenesis; peptidoglycan biosynthesis.</text>
</comment>
<proteinExistence type="inferred from homology"/>
<evidence type="ECO:0000313" key="11">
    <source>
        <dbReference type="EMBL" id="NHM14836.1"/>
    </source>
</evidence>
<dbReference type="NCBIfam" id="TIGR01087">
    <property type="entry name" value="murD"/>
    <property type="match status" value="1"/>
</dbReference>
<keyword evidence="4 7" id="KW-0436">Ligase</keyword>
<evidence type="ECO:0000256" key="6">
    <source>
        <dbReference type="ARBA" id="ARBA00022840"/>
    </source>
</evidence>
<evidence type="ECO:0000313" key="12">
    <source>
        <dbReference type="EMBL" id="QTU84757.1"/>
    </source>
</evidence>
<keyword evidence="3 7" id="KW-0963">Cytoplasm</keyword>
<keyword evidence="7 8" id="KW-0133">Cell shape</keyword>
<evidence type="ECO:0000256" key="7">
    <source>
        <dbReference type="HAMAP-Rule" id="MF_00639"/>
    </source>
</evidence>
<evidence type="ECO:0000256" key="4">
    <source>
        <dbReference type="ARBA" id="ARBA00022598"/>
    </source>
</evidence>
<dbReference type="InterPro" id="IPR005762">
    <property type="entry name" value="MurD"/>
</dbReference>
<keyword evidence="7 8" id="KW-0131">Cell cycle</keyword>
<comment type="catalytic activity">
    <reaction evidence="7 8">
        <text>UDP-N-acetyl-alpha-D-muramoyl-L-alanine + D-glutamate + ATP = UDP-N-acetyl-alpha-D-muramoyl-L-alanyl-D-glutamate + ADP + phosphate + H(+)</text>
        <dbReference type="Rhea" id="RHEA:16429"/>
        <dbReference type="ChEBI" id="CHEBI:15378"/>
        <dbReference type="ChEBI" id="CHEBI:29986"/>
        <dbReference type="ChEBI" id="CHEBI:30616"/>
        <dbReference type="ChEBI" id="CHEBI:43474"/>
        <dbReference type="ChEBI" id="CHEBI:83898"/>
        <dbReference type="ChEBI" id="CHEBI:83900"/>
        <dbReference type="ChEBI" id="CHEBI:456216"/>
        <dbReference type="EC" id="6.3.2.9"/>
    </reaction>
</comment>
<keyword evidence="7 8" id="KW-0132">Cell division</keyword>
<dbReference type="SUPFAM" id="SSF53623">
    <property type="entry name" value="MurD-like peptide ligases, catalytic domain"/>
    <property type="match status" value="1"/>
</dbReference>
<dbReference type="InterPro" id="IPR036615">
    <property type="entry name" value="Mur_ligase_C_dom_sf"/>
</dbReference>
<dbReference type="Pfam" id="PF08245">
    <property type="entry name" value="Mur_ligase_M"/>
    <property type="match status" value="1"/>
</dbReference>
<keyword evidence="13" id="KW-1185">Reference proteome</keyword>
<evidence type="ECO:0000256" key="2">
    <source>
        <dbReference type="ARBA" id="ARBA00004752"/>
    </source>
</evidence>
<dbReference type="InterPro" id="IPR036565">
    <property type="entry name" value="Mur-like_cat_sf"/>
</dbReference>
<dbReference type="Proteomes" id="UP000671910">
    <property type="component" value="Chromosome"/>
</dbReference>
<dbReference type="EMBL" id="WPCR01000012">
    <property type="protein sequence ID" value="NHM14836.1"/>
    <property type="molecule type" value="Genomic_DNA"/>
</dbReference>
<dbReference type="SUPFAM" id="SSF53244">
    <property type="entry name" value="MurD-like peptide ligases, peptide-binding domain"/>
    <property type="match status" value="1"/>
</dbReference>
<dbReference type="InterPro" id="IPR013221">
    <property type="entry name" value="Mur_ligase_cen"/>
</dbReference>
<evidence type="ECO:0000259" key="9">
    <source>
        <dbReference type="Pfam" id="PF02875"/>
    </source>
</evidence>